<gene>
    <name evidence="1" type="ORF">UFOPK1358_01691</name>
</gene>
<dbReference type="AlphaFoldDB" id="A0A6J6CL77"/>
<dbReference type="EMBL" id="CAEZSF010000210">
    <property type="protein sequence ID" value="CAB4552077.1"/>
    <property type="molecule type" value="Genomic_DNA"/>
</dbReference>
<accession>A0A6J6CL77</accession>
<evidence type="ECO:0000313" key="1">
    <source>
        <dbReference type="EMBL" id="CAB4552077.1"/>
    </source>
</evidence>
<organism evidence="1">
    <name type="scientific">freshwater metagenome</name>
    <dbReference type="NCBI Taxonomy" id="449393"/>
    <lineage>
        <taxon>unclassified sequences</taxon>
        <taxon>metagenomes</taxon>
        <taxon>ecological metagenomes</taxon>
    </lineage>
</organism>
<sequence>MFLEDLPVNLGLAVVALHKGPRRELYEVLVANLVLDQGCQVVVGLLAPFHLSPRVIHARTTQLQSLIAMLMRHVELATNDWLYTGFITFLIEVQNSVHIAVVGNSHCRLAIFDRRGHNITDTRRTVEHRILSVLMKMDK</sequence>
<proteinExistence type="predicted"/>
<reference evidence="1" key="1">
    <citation type="submission" date="2020-05" db="EMBL/GenBank/DDBJ databases">
        <authorList>
            <person name="Chiriac C."/>
            <person name="Salcher M."/>
            <person name="Ghai R."/>
            <person name="Kavagutti S V."/>
        </authorList>
    </citation>
    <scope>NUCLEOTIDE SEQUENCE</scope>
</reference>
<name>A0A6J6CL77_9ZZZZ</name>
<protein>
    <submittedName>
        <fullName evidence="1">Unannotated protein</fullName>
    </submittedName>
</protein>